<evidence type="ECO:0000313" key="1">
    <source>
        <dbReference type="EMBL" id="QDO89819.1"/>
    </source>
</evidence>
<evidence type="ECO:0000313" key="2">
    <source>
        <dbReference type="Proteomes" id="UP000315395"/>
    </source>
</evidence>
<proteinExistence type="predicted"/>
<name>A0A516GE66_9MICO</name>
<dbReference type="EMBL" id="CP041616">
    <property type="protein sequence ID" value="QDO89819.1"/>
    <property type="molecule type" value="Genomic_DNA"/>
</dbReference>
<protein>
    <submittedName>
        <fullName evidence="1">Uncharacterized protein</fullName>
    </submittedName>
</protein>
<accession>A0A516GE66</accession>
<organism evidence="1 2">
    <name type="scientific">Ornithinimicrobium ciconiae</name>
    <dbReference type="NCBI Taxonomy" id="2594265"/>
    <lineage>
        <taxon>Bacteria</taxon>
        <taxon>Bacillati</taxon>
        <taxon>Actinomycetota</taxon>
        <taxon>Actinomycetes</taxon>
        <taxon>Micrococcales</taxon>
        <taxon>Ornithinimicrobiaceae</taxon>
        <taxon>Ornithinimicrobium</taxon>
    </lineage>
</organism>
<dbReference type="OrthoDB" id="4762310at2"/>
<dbReference type="KEGG" id="orz:FNH13_16980"/>
<dbReference type="AlphaFoldDB" id="A0A516GE66"/>
<dbReference type="RefSeq" id="WP_143784540.1">
    <property type="nucleotide sequence ID" value="NZ_CP041616.1"/>
</dbReference>
<reference evidence="1 2" key="1">
    <citation type="submission" date="2019-07" db="EMBL/GenBank/DDBJ databases">
        <title>complete genome sequencing of Ornithinimicrobium sp. H23M54.</title>
        <authorList>
            <person name="Bae J.-W."/>
            <person name="Lee S.-Y."/>
        </authorList>
    </citation>
    <scope>NUCLEOTIDE SEQUENCE [LARGE SCALE GENOMIC DNA]</scope>
    <source>
        <strain evidence="1 2">H23M54</strain>
    </source>
</reference>
<keyword evidence="2" id="KW-1185">Reference proteome</keyword>
<gene>
    <name evidence="1" type="ORF">FNH13_16980</name>
</gene>
<sequence length="62" mass="7254">MQRLYDAAFARHDRAKAKRREFGECWARYITGHPWDIDVRNVDPSTLEILAIMREPAPVELA</sequence>
<dbReference type="Proteomes" id="UP000315395">
    <property type="component" value="Chromosome"/>
</dbReference>